<evidence type="ECO:0000259" key="9">
    <source>
        <dbReference type="Pfam" id="PF01850"/>
    </source>
</evidence>
<evidence type="ECO:0000256" key="2">
    <source>
        <dbReference type="ARBA" id="ARBA00022649"/>
    </source>
</evidence>
<evidence type="ECO:0000256" key="6">
    <source>
        <dbReference type="ARBA" id="ARBA00022842"/>
    </source>
</evidence>
<keyword evidence="5 8" id="KW-0378">Hydrolase</keyword>
<dbReference type="EC" id="3.1.-.-" evidence="8"/>
<keyword evidence="3 8" id="KW-0540">Nuclease</keyword>
<comment type="similarity">
    <text evidence="7 8">Belongs to the PINc/VapC protein family.</text>
</comment>
<dbReference type="RefSeq" id="WP_192373636.1">
    <property type="nucleotide sequence ID" value="NZ_CAJHIV010000001.1"/>
</dbReference>
<dbReference type="InterPro" id="IPR002716">
    <property type="entry name" value="PIN_dom"/>
</dbReference>
<keyword evidence="4 8" id="KW-0479">Metal-binding</keyword>
<gene>
    <name evidence="8" type="primary">vapC</name>
    <name evidence="10" type="ORF">IE877_05030</name>
</gene>
<dbReference type="InterPro" id="IPR029060">
    <property type="entry name" value="PIN-like_dom_sf"/>
</dbReference>
<keyword evidence="2 8" id="KW-1277">Toxin-antitoxin system</keyword>
<dbReference type="Gene3D" id="3.40.50.1010">
    <property type="entry name" value="5'-nuclease"/>
    <property type="match status" value="1"/>
</dbReference>
<dbReference type="PANTHER" id="PTHR33653:SF1">
    <property type="entry name" value="RIBONUCLEASE VAPC2"/>
    <property type="match status" value="1"/>
</dbReference>
<evidence type="ECO:0000313" key="10">
    <source>
        <dbReference type="EMBL" id="MBD9355244.1"/>
    </source>
</evidence>
<dbReference type="EMBL" id="JACXSS010000001">
    <property type="protein sequence ID" value="MBD9355244.1"/>
    <property type="molecule type" value="Genomic_DNA"/>
</dbReference>
<evidence type="ECO:0000256" key="5">
    <source>
        <dbReference type="ARBA" id="ARBA00022801"/>
    </source>
</evidence>
<dbReference type="InterPro" id="IPR050556">
    <property type="entry name" value="Type_II_TA_system_RNase"/>
</dbReference>
<dbReference type="InterPro" id="IPR022907">
    <property type="entry name" value="VapC_family"/>
</dbReference>
<dbReference type="PANTHER" id="PTHR33653">
    <property type="entry name" value="RIBONUCLEASE VAPC2"/>
    <property type="match status" value="1"/>
</dbReference>
<evidence type="ECO:0000256" key="4">
    <source>
        <dbReference type="ARBA" id="ARBA00022723"/>
    </source>
</evidence>
<feature type="domain" description="PIN" evidence="9">
    <location>
        <begin position="3"/>
        <end position="126"/>
    </location>
</feature>
<keyword evidence="6 8" id="KW-0460">Magnesium</keyword>
<evidence type="ECO:0000256" key="8">
    <source>
        <dbReference type="HAMAP-Rule" id="MF_00265"/>
    </source>
</evidence>
<dbReference type="CDD" id="cd18735">
    <property type="entry name" value="PIN_HiVapC1-like"/>
    <property type="match status" value="1"/>
</dbReference>
<dbReference type="Proteomes" id="UP000652176">
    <property type="component" value="Unassembled WGS sequence"/>
</dbReference>
<reference evidence="10 11" key="1">
    <citation type="submission" date="2020-09" db="EMBL/GenBank/DDBJ databases">
        <title>Methylomonas albis sp. nov. and Methylomonas fluvii sp. nov.: Two cold-adapted methanotrophs from the River Elbe and an amended description of Methylovulum psychrotolerans strain Eb1.</title>
        <authorList>
            <person name="Bussmann I.K."/>
            <person name="Klings K.-W."/>
            <person name="Warnstedt J."/>
            <person name="Hoppert M."/>
            <person name="Saborowski A."/>
            <person name="Horn F."/>
            <person name="Liebner S."/>
        </authorList>
    </citation>
    <scope>NUCLEOTIDE SEQUENCE [LARGE SCALE GENOMIC DNA]</scope>
    <source>
        <strain evidence="10 11">EbA</strain>
    </source>
</reference>
<dbReference type="Pfam" id="PF01850">
    <property type="entry name" value="PIN"/>
    <property type="match status" value="1"/>
</dbReference>
<protein>
    <recommendedName>
        <fullName evidence="8">Ribonuclease VapC</fullName>
        <shortName evidence="8">RNase VapC</shortName>
        <ecNumber evidence="8">3.1.-.-</ecNumber>
    </recommendedName>
    <alternativeName>
        <fullName evidence="8">Toxin VapC</fullName>
    </alternativeName>
</protein>
<comment type="cofactor">
    <cofactor evidence="1 8">
        <name>Mg(2+)</name>
        <dbReference type="ChEBI" id="CHEBI:18420"/>
    </cofactor>
</comment>
<proteinExistence type="inferred from homology"/>
<comment type="function">
    <text evidence="8">Toxic component of a toxin-antitoxin (TA) system. An RNase.</text>
</comment>
<keyword evidence="8" id="KW-0800">Toxin</keyword>
<sequence>MIYMLDTNILIYLIKNKPPGIADRINALDKRDELSMSFLTYAELLKGAERSTRKEQVLAQLRQLMRSIPVSYSVNAELCQHYATQFTLLKTAGTPIGANDLWNACHALAQNATLVTHNLREFERIQGLRLEDWVL</sequence>
<feature type="binding site" evidence="8">
    <location>
        <position position="6"/>
    </location>
    <ligand>
        <name>Mg(2+)</name>
        <dbReference type="ChEBI" id="CHEBI:18420"/>
    </ligand>
</feature>
<keyword evidence="11" id="KW-1185">Reference proteome</keyword>
<feature type="binding site" evidence="8">
    <location>
        <position position="100"/>
    </location>
    <ligand>
        <name>Mg(2+)</name>
        <dbReference type="ChEBI" id="CHEBI:18420"/>
    </ligand>
</feature>
<name>A0ABR9CWJ5_9GAMM</name>
<dbReference type="SUPFAM" id="SSF88723">
    <property type="entry name" value="PIN domain-like"/>
    <property type="match status" value="1"/>
</dbReference>
<evidence type="ECO:0000313" key="11">
    <source>
        <dbReference type="Proteomes" id="UP000652176"/>
    </source>
</evidence>
<comment type="caution">
    <text evidence="10">The sequence shown here is derived from an EMBL/GenBank/DDBJ whole genome shotgun (WGS) entry which is preliminary data.</text>
</comment>
<accession>A0ABR9CWJ5</accession>
<evidence type="ECO:0000256" key="7">
    <source>
        <dbReference type="ARBA" id="ARBA00038093"/>
    </source>
</evidence>
<evidence type="ECO:0000256" key="1">
    <source>
        <dbReference type="ARBA" id="ARBA00001946"/>
    </source>
</evidence>
<evidence type="ECO:0000256" key="3">
    <source>
        <dbReference type="ARBA" id="ARBA00022722"/>
    </source>
</evidence>
<dbReference type="HAMAP" id="MF_00265">
    <property type="entry name" value="VapC_Nob1"/>
    <property type="match status" value="1"/>
</dbReference>
<organism evidence="10 11">
    <name type="scientific">Methylomonas albis</name>
    <dbReference type="NCBI Taxonomy" id="1854563"/>
    <lineage>
        <taxon>Bacteria</taxon>
        <taxon>Pseudomonadati</taxon>
        <taxon>Pseudomonadota</taxon>
        <taxon>Gammaproteobacteria</taxon>
        <taxon>Methylococcales</taxon>
        <taxon>Methylococcaceae</taxon>
        <taxon>Methylomonas</taxon>
    </lineage>
</organism>